<dbReference type="OrthoDB" id="9802898at2"/>
<dbReference type="SUPFAM" id="SSF52096">
    <property type="entry name" value="ClpP/crotonase"/>
    <property type="match status" value="1"/>
</dbReference>
<reference evidence="1 2" key="1">
    <citation type="submission" date="2019-07" db="EMBL/GenBank/DDBJ databases">
        <title>Sphingomonas solaris sp. nov., isolated from a solar panel from Boston, Massachusetts.</title>
        <authorList>
            <person name="Tanner K."/>
            <person name="Pascual J."/>
            <person name="Mancuso C."/>
            <person name="Pereto J."/>
            <person name="Khalil A."/>
            <person name="Vilanova C."/>
        </authorList>
    </citation>
    <scope>NUCLEOTIDE SEQUENCE [LARGE SCALE GENOMIC DNA]</scope>
    <source>
        <strain evidence="1 2">R4DWN</strain>
    </source>
</reference>
<comment type="caution">
    <text evidence="1">The sequence shown here is derived from an EMBL/GenBank/DDBJ whole genome shotgun (WGS) entry which is preliminary data.</text>
</comment>
<dbReference type="InterPro" id="IPR001753">
    <property type="entry name" value="Enoyl-CoA_hydra/iso"/>
</dbReference>
<dbReference type="Gene3D" id="3.90.226.10">
    <property type="entry name" value="2-enoyl-CoA Hydratase, Chain A, domain 1"/>
    <property type="match status" value="1"/>
</dbReference>
<dbReference type="GO" id="GO:0016853">
    <property type="term" value="F:isomerase activity"/>
    <property type="evidence" value="ECO:0007669"/>
    <property type="project" value="UniProtKB-KW"/>
</dbReference>
<dbReference type="PANTHER" id="PTHR43459:SF1">
    <property type="entry name" value="EG:BACN32G11.4 PROTEIN"/>
    <property type="match status" value="1"/>
</dbReference>
<dbReference type="EMBL" id="VNIM01000003">
    <property type="protein sequence ID" value="TVV77271.1"/>
    <property type="molecule type" value="Genomic_DNA"/>
</dbReference>
<evidence type="ECO:0000313" key="1">
    <source>
        <dbReference type="EMBL" id="TVV77271.1"/>
    </source>
</evidence>
<accession>A0A558RD75</accession>
<dbReference type="PANTHER" id="PTHR43459">
    <property type="entry name" value="ENOYL-COA HYDRATASE"/>
    <property type="match status" value="1"/>
</dbReference>
<dbReference type="AlphaFoldDB" id="A0A558RD75"/>
<organism evidence="1 2">
    <name type="scientific">Alterirhizorhabdus solaris</name>
    <dbReference type="NCBI Taxonomy" id="2529389"/>
    <lineage>
        <taxon>Bacteria</taxon>
        <taxon>Pseudomonadati</taxon>
        <taxon>Pseudomonadota</taxon>
        <taxon>Alphaproteobacteria</taxon>
        <taxon>Sphingomonadales</taxon>
        <taxon>Rhizorhabdaceae</taxon>
        <taxon>Alterirhizorhabdus</taxon>
    </lineage>
</organism>
<keyword evidence="2" id="KW-1185">Reference proteome</keyword>
<sequence length="265" mass="27921">MGEDMPLLFERTADDVAIVTLNRRHAVNSVSFEMWEAFATALDTLERETPARGLVVTGAGGFFCIGGDVKLPPARGEGALAPAQRLEMGQRIVARLRRLPMPVIAAVEGGAYGIGWALALSADLVFAAGDAKFGAPFIDYGTVPDGGAAWLLERQLGRYRAAELILSGRTIAADEAERMGLVSRIVAKGTALGEATAFLGATGKGNRKATELAKRLIHGAQESSLEGSHALELAYCAICQTGDEVARARDAFIAQAKARRAPAAE</sequence>
<dbReference type="CDD" id="cd06558">
    <property type="entry name" value="crotonase-like"/>
    <property type="match status" value="1"/>
</dbReference>
<proteinExistence type="predicted"/>
<dbReference type="Proteomes" id="UP000318681">
    <property type="component" value="Unassembled WGS sequence"/>
</dbReference>
<dbReference type="Pfam" id="PF00378">
    <property type="entry name" value="ECH_1"/>
    <property type="match status" value="1"/>
</dbReference>
<gene>
    <name evidence="1" type="ORF">FOY91_01690</name>
</gene>
<evidence type="ECO:0000313" key="2">
    <source>
        <dbReference type="Proteomes" id="UP000318681"/>
    </source>
</evidence>
<keyword evidence="1" id="KW-0413">Isomerase</keyword>
<protein>
    <submittedName>
        <fullName evidence="1">Enoyl-CoA hydratase/isomerase family protein</fullName>
    </submittedName>
</protein>
<name>A0A558RD75_9SPHN</name>
<dbReference type="InterPro" id="IPR029045">
    <property type="entry name" value="ClpP/crotonase-like_dom_sf"/>
</dbReference>
<dbReference type="RefSeq" id="WP_145147467.1">
    <property type="nucleotide sequence ID" value="NZ_VNIM01000003.1"/>
</dbReference>